<dbReference type="InterPro" id="IPR029068">
    <property type="entry name" value="Glyas_Bleomycin-R_OHBP_Dase"/>
</dbReference>
<reference evidence="1 2" key="1">
    <citation type="journal article" date="2018" name="Sci. Rep.">
        <title>Rhizobium tumorigenes sp. nov., a novel plant tumorigenic bacterium isolated from cane gall tumors on thornless blackberry.</title>
        <authorList>
            <person name="Kuzmanovi N."/>
            <person name="Smalla K."/>
            <person name="Gronow S."/>
            <person name="PuBawska J."/>
        </authorList>
    </citation>
    <scope>NUCLEOTIDE SEQUENCE [LARGE SCALE GENOMIC DNA]</scope>
    <source>
        <strain evidence="1 2">1078</strain>
    </source>
</reference>
<sequence>MSNGTDSFILQNFYVKEMAENFVLQLTVPDANAWWAKYDPTHVAKRFRTKLPTSPILQPWGMIVGFVHDPSSVLWQVTEARL</sequence>
<protein>
    <submittedName>
        <fullName evidence="1">Uncharacterized protein</fullName>
    </submittedName>
</protein>
<dbReference type="EMBL" id="CP117255">
    <property type="protein sequence ID" value="WFR96087.1"/>
    <property type="molecule type" value="Genomic_DNA"/>
</dbReference>
<dbReference type="Gene3D" id="3.10.180.10">
    <property type="entry name" value="2,3-Dihydroxybiphenyl 1,2-Dioxygenase, domain 1"/>
    <property type="match status" value="1"/>
</dbReference>
<dbReference type="SUPFAM" id="SSF54593">
    <property type="entry name" value="Glyoxalase/Bleomycin resistance protein/Dihydroxybiphenyl dioxygenase"/>
    <property type="match status" value="1"/>
</dbReference>
<dbReference type="AlphaFoldDB" id="A0AAF1KQW9"/>
<evidence type="ECO:0000313" key="2">
    <source>
        <dbReference type="Proteomes" id="UP000249499"/>
    </source>
</evidence>
<dbReference type="Proteomes" id="UP000249499">
    <property type="component" value="Chromosome"/>
</dbReference>
<dbReference type="RefSeq" id="WP_206423168.1">
    <property type="nucleotide sequence ID" value="NZ_CP117255.1"/>
</dbReference>
<dbReference type="KEGG" id="rtu:PR017_02750"/>
<name>A0AAF1KQW9_9HYPH</name>
<keyword evidence="2" id="KW-1185">Reference proteome</keyword>
<evidence type="ECO:0000313" key="1">
    <source>
        <dbReference type="EMBL" id="WFR96087.1"/>
    </source>
</evidence>
<proteinExistence type="predicted"/>
<gene>
    <name evidence="1" type="ORF">PR017_02750</name>
</gene>
<organism evidence="1 2">
    <name type="scientific">Rhizobium tumorigenes</name>
    <dbReference type="NCBI Taxonomy" id="2041385"/>
    <lineage>
        <taxon>Bacteria</taxon>
        <taxon>Pseudomonadati</taxon>
        <taxon>Pseudomonadota</taxon>
        <taxon>Alphaproteobacteria</taxon>
        <taxon>Hyphomicrobiales</taxon>
        <taxon>Rhizobiaceae</taxon>
        <taxon>Rhizobium/Agrobacterium group</taxon>
        <taxon>Rhizobium</taxon>
    </lineage>
</organism>
<accession>A0AAF1KQW9</accession>
<reference evidence="2" key="2">
    <citation type="journal article" date="2023" name="MicrobiologyOpen">
        <title>Genomics of the tumorigenes clade of the family Rhizobiaceae and description of Rhizobium rhododendri sp. nov.</title>
        <authorList>
            <person name="Kuzmanovic N."/>
            <person name="diCenzo G.C."/>
            <person name="Bunk B."/>
            <person name="Sproeer C."/>
            <person name="Fruehling A."/>
            <person name="Neumann-Schaal M."/>
            <person name="Overmann J."/>
            <person name="Smalla K."/>
        </authorList>
    </citation>
    <scope>NUCLEOTIDE SEQUENCE [LARGE SCALE GENOMIC DNA]</scope>
    <source>
        <strain evidence="2">1078</strain>
    </source>
</reference>